<keyword evidence="2" id="KW-1003">Cell membrane</keyword>
<dbReference type="Pfam" id="PF02518">
    <property type="entry name" value="HATPase_c"/>
    <property type="match status" value="1"/>
</dbReference>
<accession>A0A7X3CSZ6</accession>
<keyword evidence="4" id="KW-0808">Transferase</keyword>
<evidence type="ECO:0000313" key="10">
    <source>
        <dbReference type="Proteomes" id="UP000450917"/>
    </source>
</evidence>
<dbReference type="InterPro" id="IPR050640">
    <property type="entry name" value="Bact_2-comp_sensor_kinase"/>
</dbReference>
<dbReference type="Proteomes" id="UP000450917">
    <property type="component" value="Unassembled WGS sequence"/>
</dbReference>
<evidence type="ECO:0000256" key="2">
    <source>
        <dbReference type="ARBA" id="ARBA00022475"/>
    </source>
</evidence>
<feature type="transmembrane region" description="Helical" evidence="7">
    <location>
        <begin position="286"/>
        <end position="306"/>
    </location>
</feature>
<keyword evidence="7" id="KW-0812">Transmembrane</keyword>
<organism evidence="9 10">
    <name type="scientific">Paenibacillus validus</name>
    <dbReference type="NCBI Taxonomy" id="44253"/>
    <lineage>
        <taxon>Bacteria</taxon>
        <taxon>Bacillati</taxon>
        <taxon>Bacillota</taxon>
        <taxon>Bacilli</taxon>
        <taxon>Bacillales</taxon>
        <taxon>Paenibacillaceae</taxon>
        <taxon>Paenibacillus</taxon>
    </lineage>
</organism>
<dbReference type="EMBL" id="WNZX01000008">
    <property type="protein sequence ID" value="MUG71231.1"/>
    <property type="molecule type" value="Genomic_DNA"/>
</dbReference>
<dbReference type="InterPro" id="IPR036890">
    <property type="entry name" value="HATPase_C_sf"/>
</dbReference>
<evidence type="ECO:0000256" key="3">
    <source>
        <dbReference type="ARBA" id="ARBA00022553"/>
    </source>
</evidence>
<dbReference type="InterPro" id="IPR003594">
    <property type="entry name" value="HATPase_dom"/>
</dbReference>
<dbReference type="PANTHER" id="PTHR34220">
    <property type="entry name" value="SENSOR HISTIDINE KINASE YPDA"/>
    <property type="match status" value="1"/>
</dbReference>
<evidence type="ECO:0000256" key="5">
    <source>
        <dbReference type="ARBA" id="ARBA00022777"/>
    </source>
</evidence>
<dbReference type="PROSITE" id="PS50885">
    <property type="entry name" value="HAMP"/>
    <property type="match status" value="1"/>
</dbReference>
<keyword evidence="5" id="KW-0418">Kinase</keyword>
<evidence type="ECO:0000256" key="7">
    <source>
        <dbReference type="SAM" id="Phobius"/>
    </source>
</evidence>
<dbReference type="GO" id="GO:0000155">
    <property type="term" value="F:phosphorelay sensor kinase activity"/>
    <property type="evidence" value="ECO:0007669"/>
    <property type="project" value="InterPro"/>
</dbReference>
<keyword evidence="10" id="KW-1185">Reference proteome</keyword>
<dbReference type="Pfam" id="PF00672">
    <property type="entry name" value="HAMP"/>
    <property type="match status" value="1"/>
</dbReference>
<protein>
    <submittedName>
        <fullName evidence="9">HAMP domain-containing protein</fullName>
    </submittedName>
</protein>
<evidence type="ECO:0000313" key="9">
    <source>
        <dbReference type="EMBL" id="MUG71231.1"/>
    </source>
</evidence>
<dbReference type="AlphaFoldDB" id="A0A7X3CSZ6"/>
<evidence type="ECO:0000256" key="6">
    <source>
        <dbReference type="ARBA" id="ARBA00023136"/>
    </source>
</evidence>
<dbReference type="GO" id="GO:0005886">
    <property type="term" value="C:plasma membrane"/>
    <property type="evidence" value="ECO:0007669"/>
    <property type="project" value="UniProtKB-SubCell"/>
</dbReference>
<feature type="domain" description="HAMP" evidence="8">
    <location>
        <begin position="307"/>
        <end position="359"/>
    </location>
</feature>
<sequence length="585" mass="66957">MPYKLNIFSKILLLIALLLIPILVLYGISNRTANRVVQEQIESTNVNQLSFFLHQLDSQISNLSMFPVIMGNDPYIREFIDMQGAPIMDVLKAQSRITAKLGLQSVSSGWYNDLTILLPANQQTVSSSIFLGGGDRLQWNRPILKQWTYVEDRPGDQATAMFVREVSEPARAGRIEEAGAVYQVRFTIRNITDMLDVYKLDKHSDPFLFHPAYQTIWNSGSNRSLSETIRTRLGEAPMNAVGQVRQEIDGQEYLISYVQSEQIGWYLVDYVPVQQMLAPITQTSRLFYVSVGLLLVMSVLAVFLLYRNVQIPIVQMIRSMQRMKRGDLAARIEYRSKNEFDYLIQRFNEMAERIQLLVEDVYVEKIRSREASLKQLQSQINPHFLYNSLFFIINSAVMEDRDSVVRMAQNLADYCRYATRVENQSVKLRDELELVKHYLNIQNLRMQRLDYHIEVPEEMWDEAVPRLILQPLVENAIVHGIEHRVGGGRITITGEQDELRNYVVIEDNGAGLTDRQLQHLHAQLQKPMSEDIGCGTWNVHHRLFYKFGAGSGLTFQHGTGGGLRVTVTWNRQGALPETAPVSEGG</sequence>
<keyword evidence="7" id="KW-1133">Transmembrane helix</keyword>
<dbReference type="Gene3D" id="1.10.8.500">
    <property type="entry name" value="HAMP domain in histidine kinase"/>
    <property type="match status" value="1"/>
</dbReference>
<evidence type="ECO:0000256" key="4">
    <source>
        <dbReference type="ARBA" id="ARBA00022679"/>
    </source>
</evidence>
<dbReference type="Gene3D" id="3.30.565.10">
    <property type="entry name" value="Histidine kinase-like ATPase, C-terminal domain"/>
    <property type="match status" value="1"/>
</dbReference>
<reference evidence="9 10" key="1">
    <citation type="submission" date="2019-11" db="EMBL/GenBank/DDBJ databases">
        <title>Draft genome sequences of five Paenibacillus species of dairy origin.</title>
        <authorList>
            <person name="Olajide A.M."/>
            <person name="Chen S."/>
            <person name="Lapointe G."/>
        </authorList>
    </citation>
    <scope>NUCLEOTIDE SEQUENCE [LARGE SCALE GENOMIC DNA]</scope>
    <source>
        <strain evidence="9 10">2CS3</strain>
    </source>
</reference>
<proteinExistence type="predicted"/>
<evidence type="ECO:0000259" key="8">
    <source>
        <dbReference type="PROSITE" id="PS50885"/>
    </source>
</evidence>
<dbReference type="Gene3D" id="3.30.450.20">
    <property type="entry name" value="PAS domain"/>
    <property type="match status" value="1"/>
</dbReference>
<comment type="caution">
    <text evidence="9">The sequence shown here is derived from an EMBL/GenBank/DDBJ whole genome shotgun (WGS) entry which is preliminary data.</text>
</comment>
<keyword evidence="3" id="KW-0597">Phosphoprotein</keyword>
<name>A0A7X3CSZ6_9BACL</name>
<dbReference type="SUPFAM" id="SSF55874">
    <property type="entry name" value="ATPase domain of HSP90 chaperone/DNA topoisomerase II/histidine kinase"/>
    <property type="match status" value="1"/>
</dbReference>
<dbReference type="SMART" id="SM00304">
    <property type="entry name" value="HAMP"/>
    <property type="match status" value="1"/>
</dbReference>
<gene>
    <name evidence="9" type="ORF">GNP93_11130</name>
</gene>
<dbReference type="CDD" id="cd06225">
    <property type="entry name" value="HAMP"/>
    <property type="match status" value="1"/>
</dbReference>
<dbReference type="InterPro" id="IPR010559">
    <property type="entry name" value="Sig_transdc_His_kin_internal"/>
</dbReference>
<dbReference type="SUPFAM" id="SSF158472">
    <property type="entry name" value="HAMP domain-like"/>
    <property type="match status" value="1"/>
</dbReference>
<dbReference type="InterPro" id="IPR003660">
    <property type="entry name" value="HAMP_dom"/>
</dbReference>
<feature type="transmembrane region" description="Helical" evidence="7">
    <location>
        <begin position="7"/>
        <end position="28"/>
    </location>
</feature>
<dbReference type="RefSeq" id="WP_155614660.1">
    <property type="nucleotide sequence ID" value="NZ_WNZX01000008.1"/>
</dbReference>
<comment type="subcellular location">
    <subcellularLocation>
        <location evidence="1">Cell membrane</location>
        <topology evidence="1">Multi-pass membrane protein</topology>
    </subcellularLocation>
</comment>
<dbReference type="PANTHER" id="PTHR34220:SF7">
    <property type="entry name" value="SENSOR HISTIDINE KINASE YPDA"/>
    <property type="match status" value="1"/>
</dbReference>
<keyword evidence="6 7" id="KW-0472">Membrane</keyword>
<evidence type="ECO:0000256" key="1">
    <source>
        <dbReference type="ARBA" id="ARBA00004651"/>
    </source>
</evidence>
<dbReference type="Pfam" id="PF06580">
    <property type="entry name" value="His_kinase"/>
    <property type="match status" value="1"/>
</dbReference>